<dbReference type="Gene3D" id="2.102.10.10">
    <property type="entry name" value="Rieske [2Fe-2S] iron-sulphur domain"/>
    <property type="match status" value="1"/>
</dbReference>
<dbReference type="EMBL" id="JACSQD010000002">
    <property type="protein sequence ID" value="MBD7994889.1"/>
    <property type="molecule type" value="Genomic_DNA"/>
</dbReference>
<proteinExistence type="predicted"/>
<reference evidence="6 7" key="1">
    <citation type="submission" date="2020-08" db="EMBL/GenBank/DDBJ databases">
        <title>A Genomic Blueprint of the Chicken Gut Microbiome.</title>
        <authorList>
            <person name="Gilroy R."/>
            <person name="Ravi A."/>
            <person name="Getino M."/>
            <person name="Pursley I."/>
            <person name="Horton D.L."/>
            <person name="Alikhan N.-F."/>
            <person name="Baker D."/>
            <person name="Gharbi K."/>
            <person name="Hall N."/>
            <person name="Watson M."/>
            <person name="Adriaenssens E.M."/>
            <person name="Foster-Nyarko E."/>
            <person name="Jarju S."/>
            <person name="Secka A."/>
            <person name="Antonio M."/>
            <person name="Oren A."/>
            <person name="Chaudhuri R."/>
            <person name="La Ragione R.M."/>
            <person name="Hildebrand F."/>
            <person name="Pallen M.J."/>
        </authorList>
    </citation>
    <scope>NUCLEOTIDE SEQUENCE [LARGE SCALE GENOMIC DNA]</scope>
    <source>
        <strain evidence="6 7">Sa2CUA1</strain>
    </source>
</reference>
<evidence type="ECO:0000259" key="5">
    <source>
        <dbReference type="PROSITE" id="PS51296"/>
    </source>
</evidence>
<dbReference type="InterPro" id="IPR017941">
    <property type="entry name" value="Rieske_2Fe-2S"/>
</dbReference>
<name>A0ABR8UQQ4_9MICC</name>
<dbReference type="InterPro" id="IPR036188">
    <property type="entry name" value="FAD/NAD-bd_sf"/>
</dbReference>
<dbReference type="Pfam" id="PF01266">
    <property type="entry name" value="DAO"/>
    <property type="match status" value="1"/>
</dbReference>
<keyword evidence="2" id="KW-0479">Metal-binding</keyword>
<dbReference type="PANTHER" id="PTHR13847">
    <property type="entry name" value="SARCOSINE DEHYDROGENASE-RELATED"/>
    <property type="match status" value="1"/>
</dbReference>
<evidence type="ECO:0000313" key="6">
    <source>
        <dbReference type="EMBL" id="MBD7994889.1"/>
    </source>
</evidence>
<accession>A0ABR8UQQ4</accession>
<evidence type="ECO:0000256" key="2">
    <source>
        <dbReference type="ARBA" id="ARBA00022723"/>
    </source>
</evidence>
<dbReference type="Gene3D" id="3.30.9.10">
    <property type="entry name" value="D-Amino Acid Oxidase, subunit A, domain 2"/>
    <property type="match status" value="1"/>
</dbReference>
<dbReference type="PANTHER" id="PTHR13847:SF274">
    <property type="entry name" value="RIESKE 2FE-2S IRON-SULFUR PROTEIN YHFW-RELATED"/>
    <property type="match status" value="1"/>
</dbReference>
<dbReference type="RefSeq" id="WP_191807237.1">
    <property type="nucleotide sequence ID" value="NZ_JACSQD010000002.1"/>
</dbReference>
<evidence type="ECO:0000256" key="3">
    <source>
        <dbReference type="ARBA" id="ARBA00023004"/>
    </source>
</evidence>
<keyword evidence="3" id="KW-0408">Iron</keyword>
<feature type="domain" description="Rieske" evidence="5">
    <location>
        <begin position="407"/>
        <end position="491"/>
    </location>
</feature>
<evidence type="ECO:0000313" key="7">
    <source>
        <dbReference type="Proteomes" id="UP000609874"/>
    </source>
</evidence>
<dbReference type="InterPro" id="IPR006076">
    <property type="entry name" value="FAD-dep_OxRdtase"/>
</dbReference>
<sequence>MPSLWIDTAPVIPTDTFVPESSFDTVVVGAGLTGLVTAVLLARSGQRVAVLEARTVGAVTTGNTTAKVSLLQGSVVSGVAKHHNTGTATEYVNANRRGQDWLLQFCADAGVSYETRDAWTYAVSAQGAAAVVEERDACRAAGLPVQSSVETELPFPVEAALKLPDQAQFHPLEALGALAAELRQRSGVLVEGSRVTEVLHTGERVRVVTAAGDLDAGSVVLATGIPILDRGGYFAVVKPMRSYAAAFPITGPVPEDMYLSVDQPAKSLRTAEAGGTKYLLAGGNGHPVGRAAHTRDRLTGLSRWAQEHFSVEEARYQWSAQDYQPAAAVPYVGELPVLGRRIYAATGFNKWGMTNGVAAALSISSRILGRPDPAGGLFKARISVPDAVTTVKDNAEVGLQMVSGWAGGLARTTDAAPGEGLGVVVREGGSPVAVCTVNGVTTRRSAICPHLHGILTWNDAETSWDCPLHGSRFAASGELLEGPATRGLNPA</sequence>
<dbReference type="SUPFAM" id="SSF50022">
    <property type="entry name" value="ISP domain"/>
    <property type="match status" value="1"/>
</dbReference>
<dbReference type="Gene3D" id="3.50.50.60">
    <property type="entry name" value="FAD/NAD(P)-binding domain"/>
    <property type="match status" value="1"/>
</dbReference>
<dbReference type="SUPFAM" id="SSF51905">
    <property type="entry name" value="FAD/NAD(P)-binding domain"/>
    <property type="match status" value="1"/>
</dbReference>
<gene>
    <name evidence="6" type="ORF">H9639_06215</name>
</gene>
<keyword evidence="7" id="KW-1185">Reference proteome</keyword>
<dbReference type="Pfam" id="PF00355">
    <property type="entry name" value="Rieske"/>
    <property type="match status" value="1"/>
</dbReference>
<evidence type="ECO:0000256" key="4">
    <source>
        <dbReference type="ARBA" id="ARBA00023014"/>
    </source>
</evidence>
<protein>
    <submittedName>
        <fullName evidence="6">FAD-dependent oxidoreductase</fullName>
    </submittedName>
</protein>
<dbReference type="PROSITE" id="PS51296">
    <property type="entry name" value="RIESKE"/>
    <property type="match status" value="1"/>
</dbReference>
<comment type="caution">
    <text evidence="6">The sequence shown here is derived from an EMBL/GenBank/DDBJ whole genome shotgun (WGS) entry which is preliminary data.</text>
</comment>
<organism evidence="6 7">
    <name type="scientific">Arthrobacter gallicola</name>
    <dbReference type="NCBI Taxonomy" id="2762225"/>
    <lineage>
        <taxon>Bacteria</taxon>
        <taxon>Bacillati</taxon>
        <taxon>Actinomycetota</taxon>
        <taxon>Actinomycetes</taxon>
        <taxon>Micrococcales</taxon>
        <taxon>Micrococcaceae</taxon>
        <taxon>Arthrobacter</taxon>
    </lineage>
</organism>
<evidence type="ECO:0000256" key="1">
    <source>
        <dbReference type="ARBA" id="ARBA00022714"/>
    </source>
</evidence>
<dbReference type="Proteomes" id="UP000609874">
    <property type="component" value="Unassembled WGS sequence"/>
</dbReference>
<keyword evidence="1" id="KW-0001">2Fe-2S</keyword>
<keyword evidence="4" id="KW-0411">Iron-sulfur</keyword>
<dbReference type="InterPro" id="IPR036922">
    <property type="entry name" value="Rieske_2Fe-2S_sf"/>
</dbReference>